<evidence type="ECO:0000256" key="1">
    <source>
        <dbReference type="ARBA" id="ARBA00022679"/>
    </source>
</evidence>
<dbReference type="CDD" id="cd03801">
    <property type="entry name" value="GT4_PimA-like"/>
    <property type="match status" value="1"/>
</dbReference>
<keyword evidence="1" id="KW-0808">Transferase</keyword>
<dbReference type="PANTHER" id="PTHR46401:SF2">
    <property type="entry name" value="GLYCOSYLTRANSFERASE WBBK-RELATED"/>
    <property type="match status" value="1"/>
</dbReference>
<dbReference type="EMBL" id="JAPQFJ010000007">
    <property type="protein sequence ID" value="MCY6958691.1"/>
    <property type="molecule type" value="Genomic_DNA"/>
</dbReference>
<accession>A0ABT4D8S9</accession>
<gene>
    <name evidence="3" type="ORF">OW729_08745</name>
</gene>
<dbReference type="PANTHER" id="PTHR46401">
    <property type="entry name" value="GLYCOSYLTRANSFERASE WBBK-RELATED"/>
    <property type="match status" value="1"/>
</dbReference>
<name>A0ABT4D8S9_9CLOT</name>
<dbReference type="SUPFAM" id="SSF53756">
    <property type="entry name" value="UDP-Glycosyltransferase/glycogen phosphorylase"/>
    <property type="match status" value="1"/>
</dbReference>
<evidence type="ECO:0000313" key="3">
    <source>
        <dbReference type="EMBL" id="MCY6958691.1"/>
    </source>
</evidence>
<reference evidence="3" key="1">
    <citation type="submission" date="2022-12" db="EMBL/GenBank/DDBJ databases">
        <title>Clostridium sp. nov., isolated from industrial wastewater.</title>
        <authorList>
            <person name="Jiayan W."/>
        </authorList>
    </citation>
    <scope>NUCLEOTIDE SEQUENCE</scope>
    <source>
        <strain evidence="3">ZC22-4</strain>
    </source>
</reference>
<dbReference type="Proteomes" id="UP001144612">
    <property type="component" value="Unassembled WGS sequence"/>
</dbReference>
<dbReference type="InterPro" id="IPR001296">
    <property type="entry name" value="Glyco_trans_1"/>
</dbReference>
<organism evidence="3 4">
    <name type="scientific">Clostridium brassicae</name>
    <dbReference type="NCBI Taxonomy" id="2999072"/>
    <lineage>
        <taxon>Bacteria</taxon>
        <taxon>Bacillati</taxon>
        <taxon>Bacillota</taxon>
        <taxon>Clostridia</taxon>
        <taxon>Eubacteriales</taxon>
        <taxon>Clostridiaceae</taxon>
        <taxon>Clostridium</taxon>
    </lineage>
</organism>
<keyword evidence="4" id="KW-1185">Reference proteome</keyword>
<dbReference type="RefSeq" id="WP_268061107.1">
    <property type="nucleotide sequence ID" value="NZ_JAPQFJ010000007.1"/>
</dbReference>
<evidence type="ECO:0000313" key="4">
    <source>
        <dbReference type="Proteomes" id="UP001144612"/>
    </source>
</evidence>
<comment type="caution">
    <text evidence="3">The sequence shown here is derived from an EMBL/GenBank/DDBJ whole genome shotgun (WGS) entry which is preliminary data.</text>
</comment>
<dbReference type="Gene3D" id="3.40.50.2000">
    <property type="entry name" value="Glycogen Phosphorylase B"/>
    <property type="match status" value="2"/>
</dbReference>
<feature type="domain" description="Glycosyl transferase family 1" evidence="2">
    <location>
        <begin position="166"/>
        <end position="309"/>
    </location>
</feature>
<dbReference type="Pfam" id="PF00534">
    <property type="entry name" value="Glycos_transf_1"/>
    <property type="match status" value="1"/>
</dbReference>
<sequence length="329" mass="38877">MKILLCTRQDYYKNFKGDSTLVLKTAQYLKKLGVEVTINAGCICDYSQYDIIHLFNLNKVGETYKYFRTAHKFKKNIVLSPEYFNLSRYYKYNNFDEKLKLWESSNLYRKEILKGVTKIIANSNVEKENIKNDFGINKSCEIIYKGVEIEDEEIPLYNFRERYKLNTYVLCVGSISPKKNQLYLAKICSKLGIQLLLIGKVKSEEYFKECMRYDNVLYLGFMDSYNIYNAYRFAKVHVLPGYCEIPGFSSMEAAASGCNIVSTIEGNAKEYFKDMAIYCNPYDYDSLYKAVEKALRINKREKLKKYVKENYSWERYSEKLYDIYKELKE</sequence>
<evidence type="ECO:0000259" key="2">
    <source>
        <dbReference type="Pfam" id="PF00534"/>
    </source>
</evidence>
<protein>
    <submittedName>
        <fullName evidence="3">Glycosyltransferase</fullName>
    </submittedName>
</protein>
<proteinExistence type="predicted"/>